<evidence type="ECO:0000256" key="5">
    <source>
        <dbReference type="ARBA" id="ARBA00012756"/>
    </source>
</evidence>
<evidence type="ECO:0000256" key="8">
    <source>
        <dbReference type="ARBA" id="ARBA00023295"/>
    </source>
</evidence>
<comment type="subunit">
    <text evidence="4">Monomer.</text>
</comment>
<dbReference type="EC" id="3.2.1.23" evidence="5 10"/>
<dbReference type="Pfam" id="PF02837">
    <property type="entry name" value="Glyco_hydro_2_N"/>
    <property type="match status" value="1"/>
</dbReference>
<evidence type="ECO:0000256" key="4">
    <source>
        <dbReference type="ARBA" id="ARBA00011245"/>
    </source>
</evidence>
<dbReference type="InterPro" id="IPR036156">
    <property type="entry name" value="Beta-gal/glucu_dom_sf"/>
</dbReference>
<evidence type="ECO:0000256" key="1">
    <source>
        <dbReference type="ARBA" id="ARBA00001412"/>
    </source>
</evidence>
<dbReference type="Proteomes" id="UP001597546">
    <property type="component" value="Unassembled WGS sequence"/>
</dbReference>
<dbReference type="GO" id="GO:0016787">
    <property type="term" value="F:hydrolase activity"/>
    <property type="evidence" value="ECO:0007669"/>
    <property type="project" value="UniProtKB-KW"/>
</dbReference>
<keyword evidence="14" id="KW-1185">Reference proteome</keyword>
<dbReference type="PRINTS" id="PR00132">
    <property type="entry name" value="GLHYDRLASE2"/>
</dbReference>
<comment type="cofactor">
    <cofactor evidence="2">
        <name>Ca(2+)</name>
        <dbReference type="ChEBI" id="CHEBI:29108"/>
    </cofactor>
</comment>
<dbReference type="InterPro" id="IPR023230">
    <property type="entry name" value="Glyco_hydro_2_CS"/>
</dbReference>
<reference evidence="14" key="1">
    <citation type="journal article" date="2019" name="Int. J. Syst. Evol. Microbiol.">
        <title>The Global Catalogue of Microorganisms (GCM) 10K type strain sequencing project: providing services to taxonomists for standard genome sequencing and annotation.</title>
        <authorList>
            <consortium name="The Broad Institute Genomics Platform"/>
            <consortium name="The Broad Institute Genome Sequencing Center for Infectious Disease"/>
            <person name="Wu L."/>
            <person name="Ma J."/>
        </authorList>
    </citation>
    <scope>NUCLEOTIDE SEQUENCE [LARGE SCALE GENOMIC DNA]</scope>
    <source>
        <strain evidence="14">KCTC 42456</strain>
    </source>
</reference>
<dbReference type="InterPro" id="IPR006102">
    <property type="entry name" value="Ig-like_GH2"/>
</dbReference>
<evidence type="ECO:0000256" key="3">
    <source>
        <dbReference type="ARBA" id="ARBA00007401"/>
    </source>
</evidence>
<sequence>MRKFLFLILLTSSTLLFAQQNIWENPAVFQKNMEQPHAYFTTYDSEQKLKIDDQSQSPFYQSLNGEWKFNYVAKVADRNQNFFKTDLDDSDWKKIRVPSNWEIEGFGIPIYTNVTYVFPKKPPFVGPDNPVGTYRRQFNVPKDWDGKEVFLRFGSISGFATITVNGREVGLSKAAKTPSEFNITPYLKKEDNLLAVQITRWHDGSYLEDQDFWRLSGLERDVAIYAQPKIGVWDFVADANLDKTYKNGILNLSVNLRKFEDAKLKNTSLNVMVKDASGQTIFNKKLPVNELNADSVMLKINQEIKNVKPWNGEHPYLYSLILAFTNNGETTYTGSKIGFRTVEIKDSQLMVNGVPLIVHGTNRHEHDMNTGHALDRASMIKDIKLMKQFNINAVRNSHYPNNSLWYKLCDEYGMYIVDEANIEIHGMGASLQGNFDKSVHPAYLPLWAPAISDRIYRMVKTNRNHPSVIIWSMGNECGNGDVFHDAYKWIKNEDKTRPVQFEQAGEDWNTDIVSPMYPGIDHMKYYAKSDKNRPFIMCEYSHAMGNSSGNFQEYWDIINSSKKMQGGFIWDWVDQGLKAKTPYGRDYFAYGGDLGGFNIQNDENFCANGLVSADRIPHPGLYEVKKVYQDIFFSNFNQDKNQITISNQFGFRNLDNYNFKWSLFKNGIIEKEGEFKVALNARQSKVVSLPIPKLSSKNGEEYTLNFSATLIRAEPLLDAGHEVAKEQFILNSKYFVNTESSLGNLTVSKKDNMINFSSGDIEGSFNKTNGNWTYYRINGDRRMINRMPEPYFWRAPTDNDFGNRMPERLGIWRTAHANKTMKKVTVADKTKDGQSIKVDYVLNDIDVPYSIVYNIKNDGSVEVSASINMEGKNIAELPRFGMRMQLPGEFENLNYYGRGPYENYSDRKSASFIGSYSNNIKNEYATTYIRPQESGYHTDVRWFSLTNAAGKGLKIVGIQPVCFSAINYSTEDLDPGLQKRQQHPTDLKIRNEVYIHIDLKQRGLGGDNSWGAYPHEQYLLKDKTYSYSYVMSLTK</sequence>
<dbReference type="Pfam" id="PF02836">
    <property type="entry name" value="Glyco_hydro_2_C"/>
    <property type="match status" value="1"/>
</dbReference>
<evidence type="ECO:0000256" key="2">
    <source>
        <dbReference type="ARBA" id="ARBA00001913"/>
    </source>
</evidence>
<dbReference type="InterPro" id="IPR004199">
    <property type="entry name" value="B-gal_small/dom_5"/>
</dbReference>
<dbReference type="PROSITE" id="PS00719">
    <property type="entry name" value="GLYCOSYL_HYDROL_F2_1"/>
    <property type="match status" value="1"/>
</dbReference>
<dbReference type="InterPro" id="IPR017853">
    <property type="entry name" value="GH"/>
</dbReference>
<keyword evidence="11" id="KW-0732">Signal</keyword>
<proteinExistence type="inferred from homology"/>
<dbReference type="InterPro" id="IPR032312">
    <property type="entry name" value="LacZ_4"/>
</dbReference>
<dbReference type="SUPFAM" id="SSF49785">
    <property type="entry name" value="Galactose-binding domain-like"/>
    <property type="match status" value="1"/>
</dbReference>
<dbReference type="PROSITE" id="PS00608">
    <property type="entry name" value="GLYCOSYL_HYDROL_F2_2"/>
    <property type="match status" value="1"/>
</dbReference>
<evidence type="ECO:0000256" key="10">
    <source>
        <dbReference type="RuleBase" id="RU361154"/>
    </source>
</evidence>
<dbReference type="RefSeq" id="WP_379041547.1">
    <property type="nucleotide sequence ID" value="NZ_JBHSKW010000016.1"/>
</dbReference>
<keyword evidence="8 10" id="KW-0326">Glycosidase</keyword>
<protein>
    <recommendedName>
        <fullName evidence="5 10">Beta-galactosidase</fullName>
        <ecNumber evidence="5 10">3.2.1.23</ecNumber>
    </recommendedName>
    <alternativeName>
        <fullName evidence="9 10">Lactase</fullName>
    </alternativeName>
</protein>
<dbReference type="InterPro" id="IPR006101">
    <property type="entry name" value="Glyco_hydro_2"/>
</dbReference>
<accession>A0ABW5TW74</accession>
<name>A0ABW5TW74_9SPHI</name>
<dbReference type="InterPro" id="IPR006104">
    <property type="entry name" value="Glyco_hydro_2_N"/>
</dbReference>
<dbReference type="SMART" id="SM01038">
    <property type="entry name" value="Bgal_small_N"/>
    <property type="match status" value="1"/>
</dbReference>
<dbReference type="InterPro" id="IPR050347">
    <property type="entry name" value="Bact_Beta-galactosidase"/>
</dbReference>
<comment type="catalytic activity">
    <reaction evidence="1 10">
        <text>Hydrolysis of terminal non-reducing beta-D-galactose residues in beta-D-galactosides.</text>
        <dbReference type="EC" id="3.2.1.23"/>
    </reaction>
</comment>
<feature type="chain" id="PRO_5046480347" description="Beta-galactosidase" evidence="11">
    <location>
        <begin position="19"/>
        <end position="1035"/>
    </location>
</feature>
<keyword evidence="6 10" id="KW-0378">Hydrolase</keyword>
<comment type="similarity">
    <text evidence="3 10">Belongs to the glycosyl hydrolase 2 family.</text>
</comment>
<dbReference type="Gene3D" id="2.70.98.10">
    <property type="match status" value="1"/>
</dbReference>
<evidence type="ECO:0000256" key="11">
    <source>
        <dbReference type="SAM" id="SignalP"/>
    </source>
</evidence>
<dbReference type="InterPro" id="IPR023232">
    <property type="entry name" value="Glyco_hydro_2_AS"/>
</dbReference>
<evidence type="ECO:0000259" key="12">
    <source>
        <dbReference type="SMART" id="SM01038"/>
    </source>
</evidence>
<evidence type="ECO:0000313" key="13">
    <source>
        <dbReference type="EMBL" id="MFD2733073.1"/>
    </source>
</evidence>
<dbReference type="Pfam" id="PF02929">
    <property type="entry name" value="Bgal_small_N"/>
    <property type="match status" value="1"/>
</dbReference>
<gene>
    <name evidence="13" type="ORF">ACFSSE_15295</name>
</gene>
<dbReference type="InterPro" id="IPR013783">
    <property type="entry name" value="Ig-like_fold"/>
</dbReference>
<comment type="caution">
    <text evidence="13">The sequence shown here is derived from an EMBL/GenBank/DDBJ whole genome shotgun (WGS) entry which is preliminary data.</text>
</comment>
<dbReference type="Gene3D" id="2.60.40.10">
    <property type="entry name" value="Immunoglobulins"/>
    <property type="match status" value="2"/>
</dbReference>
<dbReference type="Gene3D" id="2.60.120.260">
    <property type="entry name" value="Galactose-binding domain-like"/>
    <property type="match status" value="1"/>
</dbReference>
<dbReference type="InterPro" id="IPR014718">
    <property type="entry name" value="GH-type_carb-bd"/>
</dbReference>
<dbReference type="PANTHER" id="PTHR46323">
    <property type="entry name" value="BETA-GALACTOSIDASE"/>
    <property type="match status" value="1"/>
</dbReference>
<dbReference type="EMBL" id="JBHULV010000051">
    <property type="protein sequence ID" value="MFD2733073.1"/>
    <property type="molecule type" value="Genomic_DNA"/>
</dbReference>
<evidence type="ECO:0000256" key="9">
    <source>
        <dbReference type="ARBA" id="ARBA00032230"/>
    </source>
</evidence>
<evidence type="ECO:0000256" key="6">
    <source>
        <dbReference type="ARBA" id="ARBA00022801"/>
    </source>
</evidence>
<dbReference type="InterPro" id="IPR011013">
    <property type="entry name" value="Gal_mutarotase_sf_dom"/>
</dbReference>
<dbReference type="SUPFAM" id="SSF49303">
    <property type="entry name" value="beta-Galactosidase/glucuronidase domain"/>
    <property type="match status" value="2"/>
</dbReference>
<feature type="signal peptide" evidence="11">
    <location>
        <begin position="1"/>
        <end position="18"/>
    </location>
</feature>
<feature type="domain" description="Beta galactosidase small chain/" evidence="12">
    <location>
        <begin position="755"/>
        <end position="1032"/>
    </location>
</feature>
<dbReference type="InterPro" id="IPR006103">
    <property type="entry name" value="Glyco_hydro_2_cat"/>
</dbReference>
<evidence type="ECO:0000313" key="14">
    <source>
        <dbReference type="Proteomes" id="UP001597546"/>
    </source>
</evidence>
<dbReference type="Gene3D" id="3.20.20.80">
    <property type="entry name" value="Glycosidases"/>
    <property type="match status" value="1"/>
</dbReference>
<dbReference type="Pfam" id="PF16353">
    <property type="entry name" value="LacZ_4"/>
    <property type="match status" value="1"/>
</dbReference>
<dbReference type="Pfam" id="PF00703">
    <property type="entry name" value="Glyco_hydro_2"/>
    <property type="match status" value="1"/>
</dbReference>
<dbReference type="InterPro" id="IPR008979">
    <property type="entry name" value="Galactose-bd-like_sf"/>
</dbReference>
<evidence type="ECO:0000256" key="7">
    <source>
        <dbReference type="ARBA" id="ARBA00022837"/>
    </source>
</evidence>
<dbReference type="SUPFAM" id="SSF51445">
    <property type="entry name" value="(Trans)glycosidases"/>
    <property type="match status" value="1"/>
</dbReference>
<organism evidence="13 14">
    <name type="scientific">Pedobacter alpinus</name>
    <dbReference type="NCBI Taxonomy" id="1590643"/>
    <lineage>
        <taxon>Bacteria</taxon>
        <taxon>Pseudomonadati</taxon>
        <taxon>Bacteroidota</taxon>
        <taxon>Sphingobacteriia</taxon>
        <taxon>Sphingobacteriales</taxon>
        <taxon>Sphingobacteriaceae</taxon>
        <taxon>Pedobacter</taxon>
    </lineage>
</organism>
<dbReference type="SUPFAM" id="SSF74650">
    <property type="entry name" value="Galactose mutarotase-like"/>
    <property type="match status" value="1"/>
</dbReference>
<dbReference type="PANTHER" id="PTHR46323:SF2">
    <property type="entry name" value="BETA-GALACTOSIDASE"/>
    <property type="match status" value="1"/>
</dbReference>
<keyword evidence="7" id="KW-0106">Calcium</keyword>